<keyword evidence="2" id="KW-0812">Transmembrane</keyword>
<keyword evidence="4" id="KW-1185">Reference proteome</keyword>
<dbReference type="AlphaFoldDB" id="A0A2P7YSJ0"/>
<comment type="caution">
    <text evidence="3">The sequence shown here is derived from an EMBL/GenBank/DDBJ whole genome shotgun (WGS) entry which is preliminary data.</text>
</comment>
<feature type="transmembrane region" description="Helical" evidence="2">
    <location>
        <begin position="196"/>
        <end position="215"/>
    </location>
</feature>
<reference evidence="3 4" key="1">
    <citation type="submission" date="2018-03" db="EMBL/GenBank/DDBJ databases">
        <title>Candida pseudohaemulonii genome assembly and annotation.</title>
        <authorList>
            <person name="Munoz J.F."/>
            <person name="Gade L.G."/>
            <person name="Chow N.A."/>
            <person name="Litvintseva A.P."/>
            <person name="Loparev V.N."/>
            <person name="Cuomo C.A."/>
        </authorList>
    </citation>
    <scope>NUCLEOTIDE SEQUENCE [LARGE SCALE GENOMIC DNA]</scope>
    <source>
        <strain evidence="3 4">B12108</strain>
    </source>
</reference>
<feature type="compositionally biased region" description="Basic and acidic residues" evidence="1">
    <location>
        <begin position="235"/>
        <end position="247"/>
    </location>
</feature>
<evidence type="ECO:0000256" key="1">
    <source>
        <dbReference type="SAM" id="MobiDB-lite"/>
    </source>
</evidence>
<feature type="transmembrane region" description="Helical" evidence="2">
    <location>
        <begin position="134"/>
        <end position="157"/>
    </location>
</feature>
<feature type="transmembrane region" description="Helical" evidence="2">
    <location>
        <begin position="164"/>
        <end position="190"/>
    </location>
</feature>
<dbReference type="Proteomes" id="UP000241107">
    <property type="component" value="Unassembled WGS sequence"/>
</dbReference>
<accession>A0A2P7YSJ0</accession>
<proteinExistence type="predicted"/>
<keyword evidence="2" id="KW-1133">Transmembrane helix</keyword>
<dbReference type="RefSeq" id="XP_024714136.1">
    <property type="nucleotide sequence ID" value="XM_024857637.1"/>
</dbReference>
<feature type="region of interest" description="Disordered" evidence="1">
    <location>
        <begin position="235"/>
        <end position="272"/>
    </location>
</feature>
<protein>
    <submittedName>
        <fullName evidence="3">Uncharacterized protein</fullName>
    </submittedName>
</protein>
<name>A0A2P7YSJ0_9ASCO</name>
<evidence type="ECO:0000256" key="2">
    <source>
        <dbReference type="SAM" id="Phobius"/>
    </source>
</evidence>
<keyword evidence="2" id="KW-0472">Membrane</keyword>
<organism evidence="3 4">
    <name type="scientific">Candidozyma pseudohaemuli</name>
    <dbReference type="NCBI Taxonomy" id="418784"/>
    <lineage>
        <taxon>Eukaryota</taxon>
        <taxon>Fungi</taxon>
        <taxon>Dikarya</taxon>
        <taxon>Ascomycota</taxon>
        <taxon>Saccharomycotina</taxon>
        <taxon>Pichiomycetes</taxon>
        <taxon>Metschnikowiaceae</taxon>
        <taxon>Candidozyma</taxon>
    </lineage>
</organism>
<dbReference type="VEuPathDB" id="FungiDB:C7M61_002256"/>
<dbReference type="GeneID" id="36565645"/>
<sequence length="280" mass="31660">MFRTIFNPWREVERSKATFYSYVGASVHAILVMGLCGHLAYIAFQRPPQGIPDPLVAFLEALPAAARPYFEILANVSKEDPLDHVRNLNPLENIDCDRRIAGDLDNIIQSWILSNISYARLELAYVFPLTWLDYIISVAKVLFLLMLNDFALLALYINRSGHVIFIHFAGLLHVLASLVLACISIAAFFGSKNRCIAAPYAIACAYLLLVGLFYIKAAWLTFVISSQLQLEESKFQDKANSPDEEKPVGMNPHRPSTTPLPGSEKRRKKEDHTFYQWLIE</sequence>
<evidence type="ECO:0000313" key="4">
    <source>
        <dbReference type="Proteomes" id="UP000241107"/>
    </source>
</evidence>
<dbReference type="EMBL" id="PYFQ01000004">
    <property type="protein sequence ID" value="PSK38950.1"/>
    <property type="molecule type" value="Genomic_DNA"/>
</dbReference>
<feature type="transmembrane region" description="Helical" evidence="2">
    <location>
        <begin position="20"/>
        <end position="44"/>
    </location>
</feature>
<gene>
    <name evidence="3" type="ORF">C7M61_002256</name>
</gene>
<evidence type="ECO:0000313" key="3">
    <source>
        <dbReference type="EMBL" id="PSK38950.1"/>
    </source>
</evidence>